<dbReference type="EMBL" id="MHTX01000045">
    <property type="protein sequence ID" value="OHA67157.1"/>
    <property type="molecule type" value="Genomic_DNA"/>
</dbReference>
<gene>
    <name evidence="2" type="ORF">A3D59_02715</name>
</gene>
<dbReference type="AlphaFoldDB" id="A0A1G2R375"/>
<name>A0A1G2R375_9BACT</name>
<comment type="caution">
    <text evidence="2">The sequence shown here is derived from an EMBL/GenBank/DDBJ whole genome shotgun (WGS) entry which is preliminary data.</text>
</comment>
<feature type="region of interest" description="Disordered" evidence="1">
    <location>
        <begin position="74"/>
        <end position="100"/>
    </location>
</feature>
<proteinExistence type="predicted"/>
<sequence>MPCKNNPEKRKLVLFFFARLKRLAGLKASYEEKLNPAGERLIANALFSTYGDLIQFGHQKEAHWYIFKCKHAPRPRKPSYRPPEASPPPQTSSPPQESRRDLTSQFLEKFRIAVASYVAVRDTLNKEFPRSQRTYSKYIQTANRLLNLWKQAERVEMHREAELLLAQYKLTSSIFLYPPFSP</sequence>
<protein>
    <submittedName>
        <fullName evidence="2">Uncharacterized protein</fullName>
    </submittedName>
</protein>
<feature type="compositionally biased region" description="Pro residues" evidence="1">
    <location>
        <begin position="80"/>
        <end position="92"/>
    </location>
</feature>
<evidence type="ECO:0000313" key="2">
    <source>
        <dbReference type="EMBL" id="OHA67157.1"/>
    </source>
</evidence>
<evidence type="ECO:0000256" key="1">
    <source>
        <dbReference type="SAM" id="MobiDB-lite"/>
    </source>
</evidence>
<organism evidence="2 3">
    <name type="scientific">Candidatus Wildermuthbacteria bacterium RIFCSPHIGHO2_02_FULL_47_17</name>
    <dbReference type="NCBI Taxonomy" id="1802452"/>
    <lineage>
        <taxon>Bacteria</taxon>
        <taxon>Candidatus Wildermuthiibacteriota</taxon>
    </lineage>
</organism>
<reference evidence="2 3" key="1">
    <citation type="journal article" date="2016" name="Nat. Commun.">
        <title>Thousands of microbial genomes shed light on interconnected biogeochemical processes in an aquifer system.</title>
        <authorList>
            <person name="Anantharaman K."/>
            <person name="Brown C.T."/>
            <person name="Hug L.A."/>
            <person name="Sharon I."/>
            <person name="Castelle C.J."/>
            <person name="Probst A.J."/>
            <person name="Thomas B.C."/>
            <person name="Singh A."/>
            <person name="Wilkins M.J."/>
            <person name="Karaoz U."/>
            <person name="Brodie E.L."/>
            <person name="Williams K.H."/>
            <person name="Hubbard S.S."/>
            <person name="Banfield J.F."/>
        </authorList>
    </citation>
    <scope>NUCLEOTIDE SEQUENCE [LARGE SCALE GENOMIC DNA]</scope>
</reference>
<dbReference type="Proteomes" id="UP000179258">
    <property type="component" value="Unassembled WGS sequence"/>
</dbReference>
<accession>A0A1G2R375</accession>
<evidence type="ECO:0000313" key="3">
    <source>
        <dbReference type="Proteomes" id="UP000179258"/>
    </source>
</evidence>